<sequence>MRAPGYWAVSQNQDAEPMEVVENEDENDVGYVQDGEELETERRKKDRIMKYILSLPTPPCSPERQTTAVDRDQTSTAGKDAFERIVPSSLTDSSSLDGPKRPTVRHVPARLPSVQLHPAVSKCLTQPRPANVKHATSNYDYNVSTRAAGACYCTDILPPTIPMVIPIIPGHLNGLNIMLLTPTSGSVEVEPNLNDIADPEEMLEETASDQKSYTIRQCSETSSIYADSLHDKEFNGIPPDHSRFKEVWMQAYDNEHASMTANQSKDAFHCFKRRGSAKSQESVGSATKSVPIAMQENESPTLRKKFSFHEAVSAMIIKRKSSRELVKNGEMASSNPSSSSVKKSRKWAPATCTTELPKTGYGTSPVEMSGREHSKFESFLRPRLQTPHFHPQPARESTLSLGIQDIRNLDSAEVARRYKQYLKERQRDRSRHGQKWSYTSGGHGSYSRSKEGEEWSWL</sequence>
<keyword evidence="2" id="KW-1185">Reference proteome</keyword>
<name>A0ACC3TMJ4_9ASCO</name>
<evidence type="ECO:0000313" key="2">
    <source>
        <dbReference type="Proteomes" id="UP001489719"/>
    </source>
</evidence>
<gene>
    <name evidence="1" type="ORF">V1517DRAFT_260643</name>
</gene>
<protein>
    <submittedName>
        <fullName evidence="1">Uncharacterized protein</fullName>
    </submittedName>
</protein>
<accession>A0ACC3TMJ4</accession>
<reference evidence="2" key="1">
    <citation type="journal article" date="2024" name="Front. Bioeng. Biotechnol.">
        <title>Genome-scale model development and genomic sequencing of the oleaginous clade Lipomyces.</title>
        <authorList>
            <person name="Czajka J.J."/>
            <person name="Han Y."/>
            <person name="Kim J."/>
            <person name="Mondo S.J."/>
            <person name="Hofstad B.A."/>
            <person name="Robles A."/>
            <person name="Haridas S."/>
            <person name="Riley R."/>
            <person name="LaButti K."/>
            <person name="Pangilinan J."/>
            <person name="Andreopoulos W."/>
            <person name="Lipzen A."/>
            <person name="Yan J."/>
            <person name="Wang M."/>
            <person name="Ng V."/>
            <person name="Grigoriev I.V."/>
            <person name="Spatafora J.W."/>
            <person name="Magnuson J.K."/>
            <person name="Baker S.E."/>
            <person name="Pomraning K.R."/>
        </authorList>
    </citation>
    <scope>NUCLEOTIDE SEQUENCE [LARGE SCALE GENOMIC DNA]</scope>
    <source>
        <strain evidence="2">CBS 10300</strain>
    </source>
</reference>
<evidence type="ECO:0000313" key="1">
    <source>
        <dbReference type="EMBL" id="KAK9322334.1"/>
    </source>
</evidence>
<organism evidence="1 2">
    <name type="scientific">Lipomyces orientalis</name>
    <dbReference type="NCBI Taxonomy" id="1233043"/>
    <lineage>
        <taxon>Eukaryota</taxon>
        <taxon>Fungi</taxon>
        <taxon>Dikarya</taxon>
        <taxon>Ascomycota</taxon>
        <taxon>Saccharomycotina</taxon>
        <taxon>Lipomycetes</taxon>
        <taxon>Lipomycetales</taxon>
        <taxon>Lipomycetaceae</taxon>
        <taxon>Lipomyces</taxon>
    </lineage>
</organism>
<dbReference type="Proteomes" id="UP001489719">
    <property type="component" value="Unassembled WGS sequence"/>
</dbReference>
<dbReference type="EMBL" id="MU970079">
    <property type="protein sequence ID" value="KAK9322334.1"/>
    <property type="molecule type" value="Genomic_DNA"/>
</dbReference>
<proteinExistence type="predicted"/>
<comment type="caution">
    <text evidence="1">The sequence shown here is derived from an EMBL/GenBank/DDBJ whole genome shotgun (WGS) entry which is preliminary data.</text>
</comment>